<dbReference type="GO" id="GO:0046474">
    <property type="term" value="P:glycerophospholipid biosynthetic process"/>
    <property type="evidence" value="ECO:0007669"/>
    <property type="project" value="TreeGrafter"/>
</dbReference>
<dbReference type="STRING" id="692275.M3C878"/>
<dbReference type="Pfam" id="PF13242">
    <property type="entry name" value="Hydrolase_like"/>
    <property type="match status" value="1"/>
</dbReference>
<dbReference type="PANTHER" id="PTHR14269:SF57">
    <property type="entry name" value="SUPERFAMILY HYDROLASE, PUTATIVE (AFU_ORTHOLOGUE AFUA_2G02580)-RELATED"/>
    <property type="match status" value="1"/>
</dbReference>
<accession>M3C878</accession>
<dbReference type="InterPro" id="IPR036412">
    <property type="entry name" value="HAD-like_sf"/>
</dbReference>
<feature type="non-terminal residue" evidence="1">
    <location>
        <position position="360"/>
    </location>
</feature>
<dbReference type="GeneID" id="27905447"/>
<dbReference type="InterPro" id="IPR050324">
    <property type="entry name" value="CDP-alcohol_PTase-I"/>
</dbReference>
<dbReference type="SUPFAM" id="SSF56784">
    <property type="entry name" value="HAD-like"/>
    <property type="match status" value="1"/>
</dbReference>
<organism evidence="1 2">
    <name type="scientific">Sphaerulina musiva (strain SO2202)</name>
    <name type="common">Poplar stem canker fungus</name>
    <name type="synonym">Septoria musiva</name>
    <dbReference type="NCBI Taxonomy" id="692275"/>
    <lineage>
        <taxon>Eukaryota</taxon>
        <taxon>Fungi</taxon>
        <taxon>Dikarya</taxon>
        <taxon>Ascomycota</taxon>
        <taxon>Pezizomycotina</taxon>
        <taxon>Dothideomycetes</taxon>
        <taxon>Dothideomycetidae</taxon>
        <taxon>Mycosphaerellales</taxon>
        <taxon>Mycosphaerellaceae</taxon>
        <taxon>Sphaerulina</taxon>
    </lineage>
</organism>
<proteinExistence type="predicted"/>
<name>M3C878_SPHMS</name>
<dbReference type="OrthoDB" id="270009at2759"/>
<dbReference type="Proteomes" id="UP000016931">
    <property type="component" value="Unassembled WGS sequence"/>
</dbReference>
<dbReference type="InterPro" id="IPR006357">
    <property type="entry name" value="HAD-SF_hydro_IIA"/>
</dbReference>
<reference evidence="1 2" key="1">
    <citation type="journal article" date="2012" name="PLoS Pathog.">
        <title>Diverse lifestyles and strategies of plant pathogenesis encoded in the genomes of eighteen Dothideomycetes fungi.</title>
        <authorList>
            <person name="Ohm R.A."/>
            <person name="Feau N."/>
            <person name="Henrissat B."/>
            <person name="Schoch C.L."/>
            <person name="Horwitz B.A."/>
            <person name="Barry K.W."/>
            <person name="Condon B.J."/>
            <person name="Copeland A.C."/>
            <person name="Dhillon B."/>
            <person name="Glaser F."/>
            <person name="Hesse C.N."/>
            <person name="Kosti I."/>
            <person name="LaButti K."/>
            <person name="Lindquist E.A."/>
            <person name="Lucas S."/>
            <person name="Salamov A.A."/>
            <person name="Bradshaw R.E."/>
            <person name="Ciuffetti L."/>
            <person name="Hamelin R.C."/>
            <person name="Kema G.H.J."/>
            <person name="Lawrence C."/>
            <person name="Scott J.A."/>
            <person name="Spatafora J.W."/>
            <person name="Turgeon B.G."/>
            <person name="de Wit P.J.G.M."/>
            <person name="Zhong S."/>
            <person name="Goodwin S.B."/>
            <person name="Grigoriev I.V."/>
        </authorList>
    </citation>
    <scope>NUCLEOTIDE SEQUENCE [LARGE SCALE GENOMIC DNA]</scope>
    <source>
        <strain evidence="1 2">SO2202</strain>
    </source>
</reference>
<evidence type="ECO:0000313" key="1">
    <source>
        <dbReference type="EMBL" id="EMF08100.1"/>
    </source>
</evidence>
<protein>
    <recommendedName>
        <fullName evidence="3">HAD-superfamily hydrolase</fullName>
    </recommendedName>
</protein>
<dbReference type="InterPro" id="IPR006353">
    <property type="entry name" value="HAD-SF_hydro_IIA_CECR5"/>
</dbReference>
<dbReference type="HOGENOM" id="CLU_030880_1_0_1"/>
<sequence length="360" mass="40233">PKFAFAFDIDGVLLRSSAPLPGASQALSYLHQEQIPYILLTNGGGKTELARITDLNRKLGIDFLHETDIVQSHTPFTQLWGLKSNGMTVLVCGGDRDGAKEVAKSYGFENVVTPGDLVVGYPELWPFNAPLKEYYESFAEKLPKPLYSPTGNPVLDAKKTLKIDAVFVYNDPRDWGLDASIILDLLLSEKGFLGTLSEKNGREDLSNCGFLLDGQPHVFFSNPDLWWATSYHLSRLGQGGFQAALKGLWERVTEGKASLERQVTVIGKPTQLTYEFAEQSLREREHVDVKRVYMIGDNLESDIAGANGYESPWGSEWKSVLVKTGVWRDGMEWKENQKPYAIKENVLEAVKWAVEDAKKK</sequence>
<feature type="non-terminal residue" evidence="1">
    <location>
        <position position="1"/>
    </location>
</feature>
<dbReference type="PANTHER" id="PTHR14269">
    <property type="entry name" value="CDP-DIACYLGLYCEROL--GLYCEROL-3-PHOSPHATE 3-PHOSPHATIDYLTRANSFERASE-RELATED"/>
    <property type="match status" value="1"/>
</dbReference>
<dbReference type="AlphaFoldDB" id="M3C878"/>
<dbReference type="eggNOG" id="KOG1618">
    <property type="taxonomic scope" value="Eukaryota"/>
</dbReference>
<dbReference type="RefSeq" id="XP_016756221.1">
    <property type="nucleotide sequence ID" value="XM_016908310.1"/>
</dbReference>
<dbReference type="Gene3D" id="3.40.50.1000">
    <property type="entry name" value="HAD superfamily/HAD-like"/>
    <property type="match status" value="2"/>
</dbReference>
<evidence type="ECO:0008006" key="3">
    <source>
        <dbReference type="Google" id="ProtNLM"/>
    </source>
</evidence>
<keyword evidence="2" id="KW-1185">Reference proteome</keyword>
<dbReference type="EMBL" id="KB456272">
    <property type="protein sequence ID" value="EMF08100.1"/>
    <property type="molecule type" value="Genomic_DNA"/>
</dbReference>
<dbReference type="NCBIfam" id="TIGR01460">
    <property type="entry name" value="HAD-SF-IIA"/>
    <property type="match status" value="1"/>
</dbReference>
<dbReference type="InterPro" id="IPR023214">
    <property type="entry name" value="HAD_sf"/>
</dbReference>
<dbReference type="OMA" id="HDKRMLV"/>
<dbReference type="Pfam" id="PF13344">
    <property type="entry name" value="Hydrolase_6"/>
    <property type="match status" value="1"/>
</dbReference>
<dbReference type="GO" id="GO:0005739">
    <property type="term" value="C:mitochondrion"/>
    <property type="evidence" value="ECO:0007669"/>
    <property type="project" value="TreeGrafter"/>
</dbReference>
<dbReference type="NCBIfam" id="TIGR01456">
    <property type="entry name" value="CECR5"/>
    <property type="match status" value="1"/>
</dbReference>
<evidence type="ECO:0000313" key="2">
    <source>
        <dbReference type="Proteomes" id="UP000016931"/>
    </source>
</evidence>
<gene>
    <name evidence="1" type="ORF">SEPMUDRAFT_18973</name>
</gene>